<dbReference type="HOGENOM" id="CLU_2249581_0_0_1"/>
<evidence type="ECO:0000313" key="2">
    <source>
        <dbReference type="Proteomes" id="UP000030706"/>
    </source>
</evidence>
<proteinExistence type="predicted"/>
<protein>
    <submittedName>
        <fullName evidence="1">Uncharacterized protein</fullName>
    </submittedName>
</protein>
<organism evidence="1 2">
    <name type="scientific">Aureobasidium pullulans EXF-150</name>
    <dbReference type="NCBI Taxonomy" id="1043002"/>
    <lineage>
        <taxon>Eukaryota</taxon>
        <taxon>Fungi</taxon>
        <taxon>Dikarya</taxon>
        <taxon>Ascomycota</taxon>
        <taxon>Pezizomycotina</taxon>
        <taxon>Dothideomycetes</taxon>
        <taxon>Dothideomycetidae</taxon>
        <taxon>Dothideales</taxon>
        <taxon>Saccotheciaceae</taxon>
        <taxon>Aureobasidium</taxon>
    </lineage>
</organism>
<accession>A0A074XPM7</accession>
<dbReference type="EMBL" id="KL584976">
    <property type="protein sequence ID" value="KEQ87460.1"/>
    <property type="molecule type" value="Genomic_DNA"/>
</dbReference>
<sequence>MSHCAFSHLMMSVSVSRGRSVGHASSKSLRSAAPTFPVPNNFSGTVLYQSVTILTQNVNYRMMVQVPSNQGDTINHHLFAISGKSEINNPIKTPVSVIRIFWGC</sequence>
<gene>
    <name evidence="1" type="ORF">M438DRAFT_125569</name>
</gene>
<keyword evidence="2" id="KW-1185">Reference proteome</keyword>
<reference evidence="1 2" key="1">
    <citation type="journal article" date="2014" name="BMC Genomics">
        <title>Genome sequencing of four Aureobasidium pullulans varieties: biotechnological potential, stress tolerance, and description of new species.</title>
        <authorList>
            <person name="Gostin Ar C."/>
            <person name="Ohm R.A."/>
            <person name="Kogej T."/>
            <person name="Sonjak S."/>
            <person name="Turk M."/>
            <person name="Zajc J."/>
            <person name="Zalar P."/>
            <person name="Grube M."/>
            <person name="Sun H."/>
            <person name="Han J."/>
            <person name="Sharma A."/>
            <person name="Chiniquy J."/>
            <person name="Ngan C.Y."/>
            <person name="Lipzen A."/>
            <person name="Barry K."/>
            <person name="Grigoriev I.V."/>
            <person name="Gunde-Cimerman N."/>
        </authorList>
    </citation>
    <scope>NUCLEOTIDE SEQUENCE [LARGE SCALE GENOMIC DNA]</scope>
    <source>
        <strain evidence="1 2">EXF-150</strain>
    </source>
</reference>
<evidence type="ECO:0000313" key="1">
    <source>
        <dbReference type="EMBL" id="KEQ87460.1"/>
    </source>
</evidence>
<dbReference type="AlphaFoldDB" id="A0A074XPM7"/>
<name>A0A074XPM7_AURPU</name>
<dbReference type="GeneID" id="40741084"/>
<dbReference type="Proteomes" id="UP000030706">
    <property type="component" value="Unassembled WGS sequence"/>
</dbReference>
<dbReference type="RefSeq" id="XP_029763647.1">
    <property type="nucleotide sequence ID" value="XM_029898778.1"/>
</dbReference>